<proteinExistence type="predicted"/>
<keyword evidence="2" id="KW-1185">Reference proteome</keyword>
<keyword evidence="1" id="KW-0675">Receptor</keyword>
<dbReference type="GO" id="GO:0016301">
    <property type="term" value="F:kinase activity"/>
    <property type="evidence" value="ECO:0007669"/>
    <property type="project" value="UniProtKB-KW"/>
</dbReference>
<evidence type="ECO:0000313" key="1">
    <source>
        <dbReference type="EMBL" id="KAJ6800174.1"/>
    </source>
</evidence>
<dbReference type="EMBL" id="JANAVB010039212">
    <property type="protein sequence ID" value="KAJ6800174.1"/>
    <property type="molecule type" value="Genomic_DNA"/>
</dbReference>
<reference evidence="1" key="1">
    <citation type="journal article" date="2023" name="GigaByte">
        <title>Genome assembly of the bearded iris, Iris pallida Lam.</title>
        <authorList>
            <person name="Bruccoleri R.E."/>
            <person name="Oakeley E.J."/>
            <person name="Faust A.M.E."/>
            <person name="Altorfer M."/>
            <person name="Dessus-Babus S."/>
            <person name="Burckhardt D."/>
            <person name="Oertli M."/>
            <person name="Naumann U."/>
            <person name="Petersen F."/>
            <person name="Wong J."/>
        </authorList>
    </citation>
    <scope>NUCLEOTIDE SEQUENCE</scope>
    <source>
        <strain evidence="1">GSM-AAB239-AS_SAM_17_03QT</strain>
    </source>
</reference>
<gene>
    <name evidence="1" type="ORF">M6B38_205180</name>
</gene>
<keyword evidence="1" id="KW-0418">Kinase</keyword>
<dbReference type="Proteomes" id="UP001140949">
    <property type="component" value="Unassembled WGS sequence"/>
</dbReference>
<organism evidence="1 2">
    <name type="scientific">Iris pallida</name>
    <name type="common">Sweet iris</name>
    <dbReference type="NCBI Taxonomy" id="29817"/>
    <lineage>
        <taxon>Eukaryota</taxon>
        <taxon>Viridiplantae</taxon>
        <taxon>Streptophyta</taxon>
        <taxon>Embryophyta</taxon>
        <taxon>Tracheophyta</taxon>
        <taxon>Spermatophyta</taxon>
        <taxon>Magnoliopsida</taxon>
        <taxon>Liliopsida</taxon>
        <taxon>Asparagales</taxon>
        <taxon>Iridaceae</taxon>
        <taxon>Iridoideae</taxon>
        <taxon>Irideae</taxon>
        <taxon>Iris</taxon>
    </lineage>
</organism>
<evidence type="ECO:0000313" key="2">
    <source>
        <dbReference type="Proteomes" id="UP001140949"/>
    </source>
</evidence>
<comment type="caution">
    <text evidence="1">The sequence shown here is derived from an EMBL/GenBank/DDBJ whole genome shotgun (WGS) entry which is preliminary data.</text>
</comment>
<name>A0AAX6E831_IRIPA</name>
<dbReference type="AlphaFoldDB" id="A0AAX6E831"/>
<keyword evidence="1" id="KW-0808">Transferase</keyword>
<accession>A0AAX6E831</accession>
<protein>
    <submittedName>
        <fullName evidence="1">LRR receptor-like serine/threonine-protein kinase ERECTA</fullName>
    </submittedName>
</protein>
<reference evidence="1" key="2">
    <citation type="submission" date="2023-04" db="EMBL/GenBank/DDBJ databases">
        <authorList>
            <person name="Bruccoleri R.E."/>
            <person name="Oakeley E.J."/>
            <person name="Faust A.-M."/>
            <person name="Dessus-Babus S."/>
            <person name="Altorfer M."/>
            <person name="Burckhardt D."/>
            <person name="Oertli M."/>
            <person name="Naumann U."/>
            <person name="Petersen F."/>
            <person name="Wong J."/>
        </authorList>
    </citation>
    <scope>NUCLEOTIDE SEQUENCE</scope>
    <source>
        <strain evidence="1">GSM-AAB239-AS_SAM_17_03QT</strain>
        <tissue evidence="1">Leaf</tissue>
    </source>
</reference>
<sequence length="72" mass="7980">MDNAFVHMPVVVPICCLTEAAVLIKSNFCKVEAWLAKKATEALRCPKLLLEEEEAARERSSHGKESISQIVP</sequence>